<evidence type="ECO:0000256" key="4">
    <source>
        <dbReference type="ARBA" id="ARBA00022840"/>
    </source>
</evidence>
<dbReference type="NCBIfam" id="TIGR00398">
    <property type="entry name" value="metG"/>
    <property type="match status" value="1"/>
</dbReference>
<dbReference type="GO" id="GO:0006431">
    <property type="term" value="P:methionyl-tRNA aminoacylation"/>
    <property type="evidence" value="ECO:0007669"/>
    <property type="project" value="UniProtKB-UniRule"/>
</dbReference>
<dbReference type="InterPro" id="IPR033911">
    <property type="entry name" value="MetRS_core"/>
</dbReference>
<name>A0A1F2UH77_9ACTN</name>
<protein>
    <recommendedName>
        <fullName evidence="7">Methionine--tRNA ligase</fullName>
        <ecNumber evidence="7">6.1.1.10</ecNumber>
    </recommendedName>
    <alternativeName>
        <fullName evidence="7">Methionyl-tRNA synthetase</fullName>
        <shortName evidence="7">MetRS</shortName>
    </alternativeName>
</protein>
<keyword evidence="3 7" id="KW-0547">Nucleotide-binding</keyword>
<feature type="domain" description="Methionyl-tRNA synthetase anticodon-binding" evidence="10">
    <location>
        <begin position="371"/>
        <end position="511"/>
    </location>
</feature>
<dbReference type="InterPro" id="IPR014729">
    <property type="entry name" value="Rossmann-like_a/b/a_fold"/>
</dbReference>
<comment type="subunit">
    <text evidence="7">Monomer.</text>
</comment>
<evidence type="ECO:0000256" key="2">
    <source>
        <dbReference type="ARBA" id="ARBA00022598"/>
    </source>
</evidence>
<dbReference type="Gene3D" id="3.40.50.620">
    <property type="entry name" value="HUPs"/>
    <property type="match status" value="1"/>
</dbReference>
<dbReference type="GO" id="GO:0005524">
    <property type="term" value="F:ATP binding"/>
    <property type="evidence" value="ECO:0007669"/>
    <property type="project" value="UniProtKB-UniRule"/>
</dbReference>
<keyword evidence="2 7" id="KW-0436">Ligase</keyword>
<evidence type="ECO:0000256" key="7">
    <source>
        <dbReference type="HAMAP-Rule" id="MF_01228"/>
    </source>
</evidence>
<proteinExistence type="inferred from homology"/>
<dbReference type="FunFam" id="1.10.730.10:FF:000026">
    <property type="entry name" value="Methionine--tRNA ligase"/>
    <property type="match status" value="1"/>
</dbReference>
<comment type="catalytic activity">
    <reaction evidence="7">
        <text>tRNA(Met) + L-methionine + ATP = L-methionyl-tRNA(Met) + AMP + diphosphate</text>
        <dbReference type="Rhea" id="RHEA:13481"/>
        <dbReference type="Rhea" id="RHEA-COMP:9667"/>
        <dbReference type="Rhea" id="RHEA-COMP:9698"/>
        <dbReference type="ChEBI" id="CHEBI:30616"/>
        <dbReference type="ChEBI" id="CHEBI:33019"/>
        <dbReference type="ChEBI" id="CHEBI:57844"/>
        <dbReference type="ChEBI" id="CHEBI:78442"/>
        <dbReference type="ChEBI" id="CHEBI:78530"/>
        <dbReference type="ChEBI" id="CHEBI:456215"/>
        <dbReference type="EC" id="6.1.1.10"/>
    </reaction>
</comment>
<comment type="caution">
    <text evidence="7">Lacks conserved residue(s) required for the propagation of feature annotation.</text>
</comment>
<dbReference type="Pfam" id="PF09334">
    <property type="entry name" value="tRNA-synt_1g"/>
    <property type="match status" value="2"/>
</dbReference>
<dbReference type="EMBL" id="MELI01000096">
    <property type="protein sequence ID" value="OFW32401.1"/>
    <property type="molecule type" value="Genomic_DNA"/>
</dbReference>
<dbReference type="HAMAP" id="MF_01228">
    <property type="entry name" value="Met_tRNA_synth_type2"/>
    <property type="match status" value="1"/>
</dbReference>
<feature type="short sequence motif" description="'KMSKS' region" evidence="7">
    <location>
        <begin position="296"/>
        <end position="300"/>
    </location>
</feature>
<feature type="binding site" evidence="7">
    <location>
        <position position="145"/>
    </location>
    <ligand>
        <name>Zn(2+)</name>
        <dbReference type="ChEBI" id="CHEBI:29105"/>
    </ligand>
</feature>
<comment type="caution">
    <text evidence="11">The sequence shown here is derived from an EMBL/GenBank/DDBJ whole genome shotgun (WGS) entry which is preliminary data.</text>
</comment>
<organism evidence="11 12">
    <name type="scientific">Candidatus Aquicultor primus</name>
    <dbReference type="NCBI Taxonomy" id="1797195"/>
    <lineage>
        <taxon>Bacteria</taxon>
        <taxon>Bacillati</taxon>
        <taxon>Actinomycetota</taxon>
        <taxon>Candidatus Aquicultoria</taxon>
        <taxon>Candidatus Aquicultorales</taxon>
        <taxon>Candidatus Aquicultoraceae</taxon>
        <taxon>Candidatus Aquicultor</taxon>
    </lineage>
</organism>
<keyword evidence="7" id="KW-0963">Cytoplasm</keyword>
<evidence type="ECO:0000259" key="10">
    <source>
        <dbReference type="Pfam" id="PF19303"/>
    </source>
</evidence>
<dbReference type="EC" id="6.1.1.10" evidence="7"/>
<dbReference type="CDD" id="cd00814">
    <property type="entry name" value="MetRS_core"/>
    <property type="match status" value="1"/>
</dbReference>
<evidence type="ECO:0000256" key="6">
    <source>
        <dbReference type="ARBA" id="ARBA00023146"/>
    </source>
</evidence>
<dbReference type="NCBIfam" id="NF008900">
    <property type="entry name" value="PRK12267.1"/>
    <property type="match status" value="1"/>
</dbReference>
<feature type="domain" description="Methionyl/Leucyl tRNA synthetase" evidence="9">
    <location>
        <begin position="7"/>
        <end position="151"/>
    </location>
</feature>
<feature type="short sequence motif" description="'HIGH' region" evidence="7">
    <location>
        <begin position="13"/>
        <end position="23"/>
    </location>
</feature>
<dbReference type="FunFam" id="2.170.220.10:FF:000002">
    <property type="entry name" value="Methionine--tRNA ligase"/>
    <property type="match status" value="1"/>
</dbReference>
<evidence type="ECO:0000256" key="1">
    <source>
        <dbReference type="ARBA" id="ARBA00003314"/>
    </source>
</evidence>
<sequence>MLRKAFYITTPIYYVNDVPHIGHGYSTIIADVMARYKRFTGYDVLFLTGTDEHGQKVEKAAREKGLSPQEHSDRMVEPWQSLWKKLNISYDDFIRTTQERHIKVVQSIFQALYDKGDIYKGLYEGWYCVHEETFYPESQLVGGCCPECSREVEWLKEESYYFRTSKYQEALLAHIKKNPDFVQPDFRRNEVLSFMESGVQDISVSRTTFQWGIPVPFDSKHIIYVWFDALINYITGSGYLQDEEKYLKYWPADIHVIGKDIIRFHAVIWPIMLLALGVELPRKVLATGFWTLGGEKISKSKGIVVDPNQLIDEFGEDTIRYFLLREIGLGLDGEFTKGAVVRRINGDLANDLGNLVHRTVAMMMKYFEGSIPEAGELSPIDADLKNEALSLADAVEAAMGRIDMREALVQIWRVVGKANKYIDEAAPWALAREGQAERLETVMRTLLETIRIVALHLTPVMPKTAAHIWDQLGQEGFEQLSFEDTKNWNGLASGTSVKKAPPLFPRIEIEEDE</sequence>
<evidence type="ECO:0000256" key="3">
    <source>
        <dbReference type="ARBA" id="ARBA00022741"/>
    </source>
</evidence>
<comment type="function">
    <text evidence="1 7">Is required not only for elongation of protein synthesis but also for the initiation of all mRNA translation through initiator tRNA(fMet) aminoacylation.</text>
</comment>
<dbReference type="GO" id="GO:0005737">
    <property type="term" value="C:cytoplasm"/>
    <property type="evidence" value="ECO:0007669"/>
    <property type="project" value="UniProtKB-SubCell"/>
</dbReference>
<evidence type="ECO:0000259" key="9">
    <source>
        <dbReference type="Pfam" id="PF09334"/>
    </source>
</evidence>
<comment type="similarity">
    <text evidence="8">Belongs to the class-I aminoacyl-tRNA synthetase family.</text>
</comment>
<dbReference type="CDD" id="cd07957">
    <property type="entry name" value="Anticodon_Ia_Met"/>
    <property type="match status" value="1"/>
</dbReference>
<dbReference type="GO" id="GO:0004825">
    <property type="term" value="F:methionine-tRNA ligase activity"/>
    <property type="evidence" value="ECO:0007669"/>
    <property type="project" value="UniProtKB-UniRule"/>
</dbReference>
<dbReference type="Proteomes" id="UP000178086">
    <property type="component" value="Unassembled WGS sequence"/>
</dbReference>
<evidence type="ECO:0000256" key="8">
    <source>
        <dbReference type="RuleBase" id="RU363039"/>
    </source>
</evidence>
<comment type="subcellular location">
    <subcellularLocation>
        <location evidence="7">Cytoplasm</location>
    </subcellularLocation>
</comment>
<dbReference type="SUPFAM" id="SSF52374">
    <property type="entry name" value="Nucleotidylyl transferase"/>
    <property type="match status" value="1"/>
</dbReference>
<dbReference type="InterPro" id="IPR041872">
    <property type="entry name" value="Anticodon_Met"/>
</dbReference>
<evidence type="ECO:0000313" key="12">
    <source>
        <dbReference type="Proteomes" id="UP000178086"/>
    </source>
</evidence>
<gene>
    <name evidence="7" type="primary">metG</name>
    <name evidence="11" type="ORF">A2074_03500</name>
</gene>
<evidence type="ECO:0000256" key="5">
    <source>
        <dbReference type="ARBA" id="ARBA00022917"/>
    </source>
</evidence>
<keyword evidence="5 7" id="KW-0648">Protein biosynthesis</keyword>
<feature type="binding site" evidence="7">
    <location>
        <position position="148"/>
    </location>
    <ligand>
        <name>Zn(2+)</name>
        <dbReference type="ChEBI" id="CHEBI:29105"/>
    </ligand>
</feature>
<feature type="binding site" evidence="7">
    <location>
        <position position="128"/>
    </location>
    <ligand>
        <name>Zn(2+)</name>
        <dbReference type="ChEBI" id="CHEBI:29105"/>
    </ligand>
</feature>
<dbReference type="PANTHER" id="PTHR43326">
    <property type="entry name" value="METHIONYL-TRNA SYNTHETASE"/>
    <property type="match status" value="1"/>
</dbReference>
<feature type="domain" description="Methionyl/Leucyl tRNA synthetase" evidence="9">
    <location>
        <begin position="153"/>
        <end position="359"/>
    </location>
</feature>
<dbReference type="Pfam" id="PF19303">
    <property type="entry name" value="Anticodon_3"/>
    <property type="match status" value="1"/>
</dbReference>
<keyword evidence="6 7" id="KW-0030">Aminoacyl-tRNA synthetase</keyword>
<reference evidence="11 12" key="1">
    <citation type="journal article" date="2016" name="Nat. Commun.">
        <title>Thousands of microbial genomes shed light on interconnected biogeochemical processes in an aquifer system.</title>
        <authorList>
            <person name="Anantharaman K."/>
            <person name="Brown C.T."/>
            <person name="Hug L.A."/>
            <person name="Sharon I."/>
            <person name="Castelle C.J."/>
            <person name="Probst A.J."/>
            <person name="Thomas B.C."/>
            <person name="Singh A."/>
            <person name="Wilkins M.J."/>
            <person name="Karaoz U."/>
            <person name="Brodie E.L."/>
            <person name="Williams K.H."/>
            <person name="Hubbard S.S."/>
            <person name="Banfield J.F."/>
        </authorList>
    </citation>
    <scope>NUCLEOTIDE SEQUENCE [LARGE SCALE GENOMIC DNA]</scope>
</reference>
<keyword evidence="4 7" id="KW-0067">ATP-binding</keyword>
<dbReference type="InterPro" id="IPR009080">
    <property type="entry name" value="tRNAsynth_Ia_anticodon-bd"/>
</dbReference>
<accession>A0A1F2UH77</accession>
<dbReference type="Gene3D" id="2.170.220.10">
    <property type="match status" value="1"/>
</dbReference>
<dbReference type="InterPro" id="IPR023457">
    <property type="entry name" value="Met-tRNA_synth_2"/>
</dbReference>
<dbReference type="InterPro" id="IPR015413">
    <property type="entry name" value="Methionyl/Leucyl_tRNA_Synth"/>
</dbReference>
<dbReference type="InterPro" id="IPR014758">
    <property type="entry name" value="Met-tRNA_synth"/>
</dbReference>
<dbReference type="PRINTS" id="PR01041">
    <property type="entry name" value="TRNASYNTHMET"/>
</dbReference>
<dbReference type="Gene3D" id="1.10.730.10">
    <property type="entry name" value="Isoleucyl-tRNA Synthetase, Domain 1"/>
    <property type="match status" value="1"/>
</dbReference>
<dbReference type="AlphaFoldDB" id="A0A1F2UH77"/>
<dbReference type="PANTHER" id="PTHR43326:SF1">
    <property type="entry name" value="METHIONINE--TRNA LIGASE, MITOCHONDRIAL"/>
    <property type="match status" value="1"/>
</dbReference>
<evidence type="ECO:0000313" key="11">
    <source>
        <dbReference type="EMBL" id="OFW32401.1"/>
    </source>
</evidence>
<dbReference type="SUPFAM" id="SSF47323">
    <property type="entry name" value="Anticodon-binding domain of a subclass of class I aminoacyl-tRNA synthetases"/>
    <property type="match status" value="1"/>
</dbReference>